<protein>
    <submittedName>
        <fullName evidence="1">Uncharacterized protein</fullName>
    </submittedName>
</protein>
<dbReference type="EMBL" id="NMUH01000030">
    <property type="protein sequence ID" value="MQL69180.1"/>
    <property type="molecule type" value="Genomic_DNA"/>
</dbReference>
<evidence type="ECO:0000313" key="2">
    <source>
        <dbReference type="Proteomes" id="UP000652761"/>
    </source>
</evidence>
<name>A0A843TJ54_COLES</name>
<reference evidence="1" key="1">
    <citation type="submission" date="2017-07" db="EMBL/GenBank/DDBJ databases">
        <title>Taro Niue Genome Assembly and Annotation.</title>
        <authorList>
            <person name="Atibalentja N."/>
            <person name="Keating K."/>
            <person name="Fields C.J."/>
        </authorList>
    </citation>
    <scope>NUCLEOTIDE SEQUENCE</scope>
    <source>
        <strain evidence="1">Niue_2</strain>
        <tissue evidence="1">Leaf</tissue>
    </source>
</reference>
<dbReference type="Proteomes" id="UP000652761">
    <property type="component" value="Unassembled WGS sequence"/>
</dbReference>
<proteinExistence type="predicted"/>
<organism evidence="1 2">
    <name type="scientific">Colocasia esculenta</name>
    <name type="common">Wild taro</name>
    <name type="synonym">Arum esculentum</name>
    <dbReference type="NCBI Taxonomy" id="4460"/>
    <lineage>
        <taxon>Eukaryota</taxon>
        <taxon>Viridiplantae</taxon>
        <taxon>Streptophyta</taxon>
        <taxon>Embryophyta</taxon>
        <taxon>Tracheophyta</taxon>
        <taxon>Spermatophyta</taxon>
        <taxon>Magnoliopsida</taxon>
        <taxon>Liliopsida</taxon>
        <taxon>Araceae</taxon>
        <taxon>Aroideae</taxon>
        <taxon>Colocasieae</taxon>
        <taxon>Colocasia</taxon>
    </lineage>
</organism>
<gene>
    <name evidence="1" type="ORF">Taro_001464</name>
</gene>
<accession>A0A843TJ54</accession>
<dbReference type="AlphaFoldDB" id="A0A843TJ54"/>
<comment type="caution">
    <text evidence="1">The sequence shown here is derived from an EMBL/GenBank/DDBJ whole genome shotgun (WGS) entry which is preliminary data.</text>
</comment>
<evidence type="ECO:0000313" key="1">
    <source>
        <dbReference type="EMBL" id="MQL69180.1"/>
    </source>
</evidence>
<sequence>MQERKHKSTLSSRTEYVCSKQRYRGPSHGCNVNYGWCCDRKREDERKRGEREERENECITERGWQLPVQDTCLPGPTIEETFPLTSTYPSAMSLVMGVDTRERFGSLEKYHFELVCSSHFIGFMHSFISHALDFFGICGECQSVWETEENPRNAEEGFLSVHGMDEWGCPWNGRNLRLGRVSSRKHIHISTKSTIPETCSMGGEIMGI</sequence>
<keyword evidence="2" id="KW-1185">Reference proteome</keyword>